<dbReference type="RefSeq" id="WP_024436825.1">
    <property type="nucleotide sequence ID" value="NZ_JMOD01000003.1"/>
</dbReference>
<gene>
    <name evidence="1" type="ORF">J596_0288</name>
</gene>
<evidence type="ECO:0000313" key="2">
    <source>
        <dbReference type="Proteomes" id="UP000027327"/>
    </source>
</evidence>
<accession>A0A062IS55</accession>
<evidence type="ECO:0008006" key="3">
    <source>
        <dbReference type="Google" id="ProtNLM"/>
    </source>
</evidence>
<dbReference type="PANTHER" id="PTHR11102">
    <property type="entry name" value="SEL-1-LIKE PROTEIN"/>
    <property type="match status" value="1"/>
</dbReference>
<organism evidence="1 2">
    <name type="scientific">Acinetobacter baumannii 21072</name>
    <dbReference type="NCBI Taxonomy" id="1310697"/>
    <lineage>
        <taxon>Bacteria</taxon>
        <taxon>Pseudomonadati</taxon>
        <taxon>Pseudomonadota</taxon>
        <taxon>Gammaproteobacteria</taxon>
        <taxon>Moraxellales</taxon>
        <taxon>Moraxellaceae</taxon>
        <taxon>Acinetobacter</taxon>
        <taxon>Acinetobacter calcoaceticus/baumannii complex</taxon>
    </lineage>
</organism>
<dbReference type="AlphaFoldDB" id="A0A062IS55"/>
<comment type="caution">
    <text evidence="1">The sequence shown here is derived from an EMBL/GenBank/DDBJ whole genome shotgun (WGS) entry which is preliminary data.</text>
</comment>
<sequence length="454" mass="52919">MVETLEYALALSYGNQNILIDSIRAIESLKVLATQENPQALFELALFYDHERGDCILPRNIYFRDQYLLHAAHLGHAQAIITLFDLLKRKNTIFDIGYYDENYTDQIFGELHQITDQLIAQGNTQALLIKAKHGVAYPDTESMQYLYQAWNQGEKLSASLYLSRYDDEELKQLGLFDATAWNDYFEHAQQDLMQYLEQAFQRGHIQKIIEFLRNDEASYISEQNREQLWQWQQQFYQQQATLGSADAWLQLSRLTENSLNYLKNAAELNHPVAMYAYAYELDQKPDLGNDELDEIEKYFTIAAEHKHAQALYEKGRYYIEDDPELARQYFQQASELGCLDAVEWMVALTEQCEQAQWAELAFKYGSIDNKVAEVLIVALRGGFGIQENHRLADELKLRLEATSYWDQVFSFALPAAQQHYEKQIQPQMEGLFDEIAEQPGFRSRIASHIKNWFK</sequence>
<dbReference type="EMBL" id="JMOD01000003">
    <property type="protein sequence ID" value="KCY22640.1"/>
    <property type="molecule type" value="Genomic_DNA"/>
</dbReference>
<dbReference type="InterPro" id="IPR050767">
    <property type="entry name" value="Sel1_AlgK"/>
</dbReference>
<protein>
    <recommendedName>
        <fullName evidence="3">Sel1 repeat family protein</fullName>
    </recommendedName>
</protein>
<evidence type="ECO:0000313" key="1">
    <source>
        <dbReference type="EMBL" id="KCY22640.1"/>
    </source>
</evidence>
<dbReference type="PANTHER" id="PTHR11102:SF160">
    <property type="entry name" value="ERAD-ASSOCIATED E3 UBIQUITIN-PROTEIN LIGASE COMPONENT HRD3"/>
    <property type="match status" value="1"/>
</dbReference>
<dbReference type="SUPFAM" id="SSF81901">
    <property type="entry name" value="HCP-like"/>
    <property type="match status" value="1"/>
</dbReference>
<proteinExistence type="predicted"/>
<dbReference type="PATRIC" id="fig|1310697.3.peg.269"/>
<dbReference type="InterPro" id="IPR011990">
    <property type="entry name" value="TPR-like_helical_dom_sf"/>
</dbReference>
<dbReference type="Gene3D" id="1.25.40.10">
    <property type="entry name" value="Tetratricopeptide repeat domain"/>
    <property type="match status" value="1"/>
</dbReference>
<name>A0A062IS55_ACIBA</name>
<dbReference type="Proteomes" id="UP000027327">
    <property type="component" value="Unassembled WGS sequence"/>
</dbReference>
<reference evidence="1 2" key="1">
    <citation type="submission" date="2014-04" db="EMBL/GenBank/DDBJ databases">
        <title>Comparative genomics and transcriptomics to identify genetic mechanisms underlying the emergence of carbapenem resistant Acinetobacter baumannii (CRAb).</title>
        <authorList>
            <person name="Harris A.D."/>
            <person name="Johnson K.J."/>
            <person name="George J."/>
            <person name="Nadendla S."/>
            <person name="Daugherty S.C."/>
            <person name="Parankush S."/>
            <person name="Sadzewicz L."/>
            <person name="Tallon L."/>
            <person name="Sengamalay N."/>
            <person name="Hazen T.H."/>
            <person name="Rasko D.A."/>
        </authorList>
    </citation>
    <scope>NUCLEOTIDE SEQUENCE [LARGE SCALE GENOMIC DNA]</scope>
    <source>
        <strain evidence="1 2">21072</strain>
    </source>
</reference>